<reference evidence="3" key="1">
    <citation type="submission" date="2024-01" db="EMBL/GenBank/DDBJ databases">
        <title>Bank of Algae and Cyanobacteria of the Azores (BACA) strain genomes.</title>
        <authorList>
            <person name="Luz R."/>
            <person name="Cordeiro R."/>
            <person name="Fonseca A."/>
            <person name="Goncalves V."/>
        </authorList>
    </citation>
    <scope>NUCLEOTIDE SEQUENCE</scope>
    <source>
        <strain evidence="3">BACA0141</strain>
    </source>
</reference>
<accession>A0AAW9PWD9</accession>
<feature type="domain" description="Peptidase C39-like" evidence="2">
    <location>
        <begin position="91"/>
        <end position="226"/>
    </location>
</feature>
<protein>
    <submittedName>
        <fullName evidence="3">C39 family peptidase</fullName>
    </submittedName>
</protein>
<dbReference type="InterPro" id="IPR039564">
    <property type="entry name" value="Peptidase_C39-like"/>
</dbReference>
<gene>
    <name evidence="3" type="ORF">V2H45_05095</name>
</gene>
<evidence type="ECO:0000313" key="3">
    <source>
        <dbReference type="EMBL" id="MEE3716119.1"/>
    </source>
</evidence>
<dbReference type="Proteomes" id="UP001333818">
    <property type="component" value="Unassembled WGS sequence"/>
</dbReference>
<keyword evidence="1" id="KW-0732">Signal</keyword>
<organism evidence="3 4">
    <name type="scientific">Tumidithrix elongata BACA0141</name>
    <dbReference type="NCBI Taxonomy" id="2716417"/>
    <lineage>
        <taxon>Bacteria</taxon>
        <taxon>Bacillati</taxon>
        <taxon>Cyanobacteriota</taxon>
        <taxon>Cyanophyceae</taxon>
        <taxon>Pseudanabaenales</taxon>
        <taxon>Pseudanabaenaceae</taxon>
        <taxon>Tumidithrix</taxon>
        <taxon>Tumidithrix elongata</taxon>
    </lineage>
</organism>
<evidence type="ECO:0000256" key="1">
    <source>
        <dbReference type="SAM" id="SignalP"/>
    </source>
</evidence>
<evidence type="ECO:0000259" key="2">
    <source>
        <dbReference type="Pfam" id="PF13529"/>
    </source>
</evidence>
<dbReference type="AlphaFoldDB" id="A0AAW9PWD9"/>
<dbReference type="Pfam" id="PF13529">
    <property type="entry name" value="Peptidase_C39_2"/>
    <property type="match status" value="1"/>
</dbReference>
<proteinExistence type="predicted"/>
<name>A0AAW9PWD9_9CYAN</name>
<dbReference type="EMBL" id="JAZBJZ010000013">
    <property type="protein sequence ID" value="MEE3716119.1"/>
    <property type="molecule type" value="Genomic_DNA"/>
</dbReference>
<dbReference type="Gene3D" id="3.90.70.10">
    <property type="entry name" value="Cysteine proteinases"/>
    <property type="match status" value="1"/>
</dbReference>
<evidence type="ECO:0000313" key="4">
    <source>
        <dbReference type="Proteomes" id="UP001333818"/>
    </source>
</evidence>
<feature type="chain" id="PRO_5043993046" evidence="1">
    <location>
        <begin position="20"/>
        <end position="274"/>
    </location>
</feature>
<feature type="signal peptide" evidence="1">
    <location>
        <begin position="1"/>
        <end position="19"/>
    </location>
</feature>
<comment type="caution">
    <text evidence="3">The sequence shown here is derived from an EMBL/GenBank/DDBJ whole genome shotgun (WGS) entry which is preliminary data.</text>
</comment>
<sequence length="274" mass="30205">MKLSKIFFGISLGIASAFAAAFSGLLANSSTTSSANSSASNAVSTNTAKTQGVAETTPTFLAQYIAMTQQEIDRLKHSEKQSLTLPDTGSQNDSWSCGPNSAARVLKFYGHDVDYDMVRAATEKNFILPEQIKNPLDDSWVNIRTGTTPKVLQKVMQRWEGDRVKLARKVELATLLSLLETGKPVIGLIRVGSFKVPLFGTAPYLHWVALTGFDRAQQQIYYTDTNSQESSMSYEEFLRKWNLGSDGNAVNAILKGNGVEPRTIVWVDRKKEEL</sequence>
<keyword evidence="4" id="KW-1185">Reference proteome</keyword>
<dbReference type="RefSeq" id="WP_330482545.1">
    <property type="nucleotide sequence ID" value="NZ_JAZBJZ010000013.1"/>
</dbReference>